<proteinExistence type="predicted"/>
<name>A0A8H3X4V4_GIGMA</name>
<sequence length="108" mass="11932">MFLRKSKKFKTLSCSQLGFDKEITLANAFSKKDRLTTLALFNNNLESVVENALADTFCKNNALIFLDLSSNQLGSNGRKALAKVLCKNNTLATLVFSNNNLESVVEIP</sequence>
<reference evidence="1 2" key="1">
    <citation type="journal article" date="2019" name="Environ. Microbiol.">
        <title>At the nexus of three kingdoms: the genome of the mycorrhizal fungus Gigaspora margarita provides insights into plant, endobacterial and fungal interactions.</title>
        <authorList>
            <person name="Venice F."/>
            <person name="Ghignone S."/>
            <person name="Salvioli di Fossalunga A."/>
            <person name="Amselem J."/>
            <person name="Novero M."/>
            <person name="Xianan X."/>
            <person name="Sedzielewska Toro K."/>
            <person name="Morin E."/>
            <person name="Lipzen A."/>
            <person name="Grigoriev I.V."/>
            <person name="Henrissat B."/>
            <person name="Martin F.M."/>
            <person name="Bonfante P."/>
        </authorList>
    </citation>
    <scope>NUCLEOTIDE SEQUENCE [LARGE SCALE GENOMIC DNA]</scope>
    <source>
        <strain evidence="1 2">BEG34</strain>
    </source>
</reference>
<dbReference type="Proteomes" id="UP000439903">
    <property type="component" value="Unassembled WGS sequence"/>
</dbReference>
<dbReference type="InterPro" id="IPR032675">
    <property type="entry name" value="LRR_dom_sf"/>
</dbReference>
<dbReference type="SUPFAM" id="SSF52047">
    <property type="entry name" value="RNI-like"/>
    <property type="match status" value="1"/>
</dbReference>
<dbReference type="AlphaFoldDB" id="A0A8H3X4V4"/>
<dbReference type="Gene3D" id="3.80.10.10">
    <property type="entry name" value="Ribonuclease Inhibitor"/>
    <property type="match status" value="1"/>
</dbReference>
<evidence type="ECO:0000313" key="2">
    <source>
        <dbReference type="Proteomes" id="UP000439903"/>
    </source>
</evidence>
<dbReference type="OrthoDB" id="333024at2759"/>
<keyword evidence="2" id="KW-1185">Reference proteome</keyword>
<evidence type="ECO:0000313" key="1">
    <source>
        <dbReference type="EMBL" id="KAF0412003.1"/>
    </source>
</evidence>
<protein>
    <submittedName>
        <fullName evidence="1">RNI-like protein</fullName>
    </submittedName>
</protein>
<accession>A0A8H3X4V4</accession>
<dbReference type="EMBL" id="WTPW01001828">
    <property type="protein sequence ID" value="KAF0412003.1"/>
    <property type="molecule type" value="Genomic_DNA"/>
</dbReference>
<comment type="caution">
    <text evidence="1">The sequence shown here is derived from an EMBL/GenBank/DDBJ whole genome shotgun (WGS) entry which is preliminary data.</text>
</comment>
<organism evidence="1 2">
    <name type="scientific">Gigaspora margarita</name>
    <dbReference type="NCBI Taxonomy" id="4874"/>
    <lineage>
        <taxon>Eukaryota</taxon>
        <taxon>Fungi</taxon>
        <taxon>Fungi incertae sedis</taxon>
        <taxon>Mucoromycota</taxon>
        <taxon>Glomeromycotina</taxon>
        <taxon>Glomeromycetes</taxon>
        <taxon>Diversisporales</taxon>
        <taxon>Gigasporaceae</taxon>
        <taxon>Gigaspora</taxon>
    </lineage>
</organism>
<gene>
    <name evidence="1" type="ORF">F8M41_008031</name>
</gene>